<feature type="compositionally biased region" description="Basic residues" evidence="1">
    <location>
        <begin position="357"/>
        <end position="366"/>
    </location>
</feature>
<proteinExistence type="predicted"/>
<keyword evidence="2" id="KW-1185">Reference proteome</keyword>
<feature type="region of interest" description="Disordered" evidence="1">
    <location>
        <begin position="329"/>
        <end position="403"/>
    </location>
</feature>
<organism evidence="2 3">
    <name type="scientific">Haemonchus contortus</name>
    <name type="common">Barber pole worm</name>
    <dbReference type="NCBI Taxonomy" id="6289"/>
    <lineage>
        <taxon>Eukaryota</taxon>
        <taxon>Metazoa</taxon>
        <taxon>Ecdysozoa</taxon>
        <taxon>Nematoda</taxon>
        <taxon>Chromadorea</taxon>
        <taxon>Rhabditida</taxon>
        <taxon>Rhabditina</taxon>
        <taxon>Rhabditomorpha</taxon>
        <taxon>Strongyloidea</taxon>
        <taxon>Trichostrongylidae</taxon>
        <taxon>Haemonchus</taxon>
    </lineage>
</organism>
<sequence length="588" mass="66640">ANFLPSHEGDSMFDAIVTYLKTKNYPSFIKSTTDAVAARSEFRKKCSTFFLDKSDELLEGRAAGVHRHVLRRGELRTVFRFVHEALGHCSADVCVRVVSPSLWSSENMDLTARDEIKRCGCRKRCSSGRTACNMETARYISLKFIRDPLGGFTIVLRSTSRDVDFNRFQSSIPEDDVVRKERQESYELPPILIDGRYRINGKEELQDVLEKLHVAFVHCAANNLRILFKSRFYCPGFTSAADKVYSRCWFCKRDGRRKHRFFIKCYEYDVIVQGDLSDPSRKFLIKPRGIPPEEAERFITSVLRSCDSIITLNDAANMFDNSTEVLSLRKKKRSNDRMNREIPRSRLGGSNPSIRKATARKRKKKTTSINTSSSARETSRLIPPSEISLGPSPSHNWSETDSSSCDYGQNVISSTGRCVADEHSDIDWQDQGAQVELDHASTSLQETFSSCHSEANGTASGQICEEWWQDRVWSGDPYSSDCADFSESQAIQAESNAYTEDFSVLQPTEAEYLPFLMYYDADCASDMCGQIPKAVRDHVPNNGYSTLNDPLEDLRNLSMEAFAEMFNNSHCTTSAEPWYDLSGSRDPF</sequence>
<evidence type="ECO:0000313" key="2">
    <source>
        <dbReference type="Proteomes" id="UP000025227"/>
    </source>
</evidence>
<reference evidence="3" key="1">
    <citation type="submission" date="2020-12" db="UniProtKB">
        <authorList>
            <consortium name="WormBaseParasite"/>
        </authorList>
    </citation>
    <scope>IDENTIFICATION</scope>
    <source>
        <strain evidence="3">MHco3</strain>
    </source>
</reference>
<name>A0A7I4YC63_HAECO</name>
<evidence type="ECO:0000313" key="3">
    <source>
        <dbReference type="WBParaSite" id="HCON_00079535-00001"/>
    </source>
</evidence>
<accession>A0A7I4YC63</accession>
<dbReference type="AlphaFoldDB" id="A0A7I4YC63"/>
<evidence type="ECO:0000256" key="1">
    <source>
        <dbReference type="SAM" id="MobiDB-lite"/>
    </source>
</evidence>
<dbReference type="Proteomes" id="UP000025227">
    <property type="component" value="Unplaced"/>
</dbReference>
<dbReference type="OrthoDB" id="5861637at2759"/>
<feature type="compositionally biased region" description="Polar residues" evidence="1">
    <location>
        <begin position="391"/>
        <end position="403"/>
    </location>
</feature>
<protein>
    <submittedName>
        <fullName evidence="3">BTB domain-containing protein</fullName>
    </submittedName>
</protein>
<dbReference type="WBParaSite" id="HCON_00079535-00001">
    <property type="protein sequence ID" value="HCON_00079535-00001"/>
    <property type="gene ID" value="HCON_00079535"/>
</dbReference>
<feature type="compositionally biased region" description="Basic and acidic residues" evidence="1">
    <location>
        <begin position="335"/>
        <end position="344"/>
    </location>
</feature>